<reference evidence="2 3" key="1">
    <citation type="submission" date="2018-05" db="EMBL/GenBank/DDBJ databases">
        <title>Genomic Encyclopedia of Type Strains, Phase IV (KMG-IV): sequencing the most valuable type-strain genomes for metagenomic binning, comparative biology and taxonomic classification.</title>
        <authorList>
            <person name="Goeker M."/>
        </authorList>
    </citation>
    <scope>NUCLEOTIDE SEQUENCE [LARGE SCALE GENOMIC DNA]</scope>
    <source>
        <strain evidence="2 3">DSM 28556</strain>
    </source>
</reference>
<dbReference type="OrthoDB" id="32134at2"/>
<evidence type="ECO:0000313" key="2">
    <source>
        <dbReference type="EMBL" id="PXW87042.1"/>
    </source>
</evidence>
<gene>
    <name evidence="2" type="ORF">DFR56_106111</name>
</gene>
<dbReference type="Pfam" id="PF00085">
    <property type="entry name" value="Thioredoxin"/>
    <property type="match status" value="1"/>
</dbReference>
<dbReference type="InterPro" id="IPR036249">
    <property type="entry name" value="Thioredoxin-like_sf"/>
</dbReference>
<dbReference type="CDD" id="cd02947">
    <property type="entry name" value="TRX_family"/>
    <property type="match status" value="1"/>
</dbReference>
<keyword evidence="3" id="KW-1185">Reference proteome</keyword>
<dbReference type="RefSeq" id="WP_110395276.1">
    <property type="nucleotide sequence ID" value="NZ_JADIJL010000008.1"/>
</dbReference>
<dbReference type="SUPFAM" id="SSF52833">
    <property type="entry name" value="Thioredoxin-like"/>
    <property type="match status" value="1"/>
</dbReference>
<name>A0A2V3VYV8_9BACI</name>
<organism evidence="2 3">
    <name type="scientific">Pseudogracilibacillus auburnensis</name>
    <dbReference type="NCBI Taxonomy" id="1494959"/>
    <lineage>
        <taxon>Bacteria</taxon>
        <taxon>Bacillati</taxon>
        <taxon>Bacillota</taxon>
        <taxon>Bacilli</taxon>
        <taxon>Bacillales</taxon>
        <taxon>Bacillaceae</taxon>
        <taxon>Pseudogracilibacillus</taxon>
    </lineage>
</organism>
<comment type="caution">
    <text evidence="2">The sequence shown here is derived from an EMBL/GenBank/DDBJ whole genome shotgun (WGS) entry which is preliminary data.</text>
</comment>
<feature type="domain" description="Thioredoxin" evidence="1">
    <location>
        <begin position="63"/>
        <end position="152"/>
    </location>
</feature>
<protein>
    <submittedName>
        <fullName evidence="2">Thioredoxin</fullName>
    </submittedName>
</protein>
<dbReference type="Gene3D" id="3.40.30.10">
    <property type="entry name" value="Glutaredoxin"/>
    <property type="match status" value="1"/>
</dbReference>
<dbReference type="EMBL" id="QJJQ01000006">
    <property type="protein sequence ID" value="PXW87042.1"/>
    <property type="molecule type" value="Genomic_DNA"/>
</dbReference>
<dbReference type="InterPro" id="IPR013766">
    <property type="entry name" value="Thioredoxin_domain"/>
</dbReference>
<dbReference type="AlphaFoldDB" id="A0A2V3VYV8"/>
<evidence type="ECO:0000313" key="3">
    <source>
        <dbReference type="Proteomes" id="UP000247978"/>
    </source>
</evidence>
<sequence length="159" mass="18399">MKNKMWLIVGVLLILFAGLYVVNSYKNKQALEESDNPYGKDDLKQETIDQLNDPLYQNIIVPEDLDAKLDNGETITVYYFSPTCVYCQKTTPVVVPLTEELGVDMKKMNLLEFDKMDYYHVEGTPTIIHYEDGEEVARIAGEHPEEDFRAFFEQYVLTK</sequence>
<dbReference type="Proteomes" id="UP000247978">
    <property type="component" value="Unassembled WGS sequence"/>
</dbReference>
<accession>A0A2V3VYV8</accession>
<proteinExistence type="predicted"/>
<evidence type="ECO:0000259" key="1">
    <source>
        <dbReference type="Pfam" id="PF00085"/>
    </source>
</evidence>